<accession>A0A314UCL3</accession>
<proteinExistence type="predicted"/>
<reference evidence="1 2" key="1">
    <citation type="submission" date="2018-02" db="EMBL/GenBank/DDBJ databases">
        <title>Draft genome of wild Prunus yedoensis var. nudiflora.</title>
        <authorList>
            <person name="Baek S."/>
            <person name="Kim J.-H."/>
            <person name="Choi K."/>
            <person name="Kim G.-B."/>
            <person name="Cho A."/>
            <person name="Jang H."/>
            <person name="Shin C.-H."/>
            <person name="Yu H.-J."/>
            <person name="Mun J.-H."/>
        </authorList>
    </citation>
    <scope>NUCLEOTIDE SEQUENCE [LARGE SCALE GENOMIC DNA]</scope>
    <source>
        <strain evidence="2">cv. Jeju island</strain>
        <tissue evidence="1">Leaf</tissue>
    </source>
</reference>
<dbReference type="EMBL" id="PJQY01003702">
    <property type="protein sequence ID" value="PQM35225.1"/>
    <property type="molecule type" value="Genomic_DNA"/>
</dbReference>
<organism evidence="1 2">
    <name type="scientific">Prunus yedoensis var. nudiflora</name>
    <dbReference type="NCBI Taxonomy" id="2094558"/>
    <lineage>
        <taxon>Eukaryota</taxon>
        <taxon>Viridiplantae</taxon>
        <taxon>Streptophyta</taxon>
        <taxon>Embryophyta</taxon>
        <taxon>Tracheophyta</taxon>
        <taxon>Spermatophyta</taxon>
        <taxon>Magnoliopsida</taxon>
        <taxon>eudicotyledons</taxon>
        <taxon>Gunneridae</taxon>
        <taxon>Pentapetalae</taxon>
        <taxon>rosids</taxon>
        <taxon>fabids</taxon>
        <taxon>Rosales</taxon>
        <taxon>Rosaceae</taxon>
        <taxon>Amygdaloideae</taxon>
        <taxon>Amygdaleae</taxon>
        <taxon>Prunus</taxon>
    </lineage>
</organism>
<dbReference type="AlphaFoldDB" id="A0A314UCL3"/>
<protein>
    <submittedName>
        <fullName evidence="1">Uncharacterized protein</fullName>
    </submittedName>
</protein>
<evidence type="ECO:0000313" key="2">
    <source>
        <dbReference type="Proteomes" id="UP000250321"/>
    </source>
</evidence>
<evidence type="ECO:0000313" key="1">
    <source>
        <dbReference type="EMBL" id="PQM35225.1"/>
    </source>
</evidence>
<gene>
    <name evidence="1" type="ORF">Pyn_22686</name>
</gene>
<name>A0A314UCL3_PRUYE</name>
<sequence>MRSSDCKSEHLILSSLGMFQIDITLFDCSLDGSRHVHENIRRFWAYFRGSGLDLRGLLTSDETMWLPEFLILIEHNPPMLGDLEF</sequence>
<keyword evidence="2" id="KW-1185">Reference proteome</keyword>
<dbReference type="Proteomes" id="UP000250321">
    <property type="component" value="Unassembled WGS sequence"/>
</dbReference>
<comment type="caution">
    <text evidence="1">The sequence shown here is derived from an EMBL/GenBank/DDBJ whole genome shotgun (WGS) entry which is preliminary data.</text>
</comment>